<reference evidence="1 2" key="1">
    <citation type="submission" date="2020-04" db="EMBL/GenBank/DDBJ databases">
        <authorList>
            <person name="De Canck E."/>
        </authorList>
    </citation>
    <scope>NUCLEOTIDE SEQUENCE [LARGE SCALE GENOMIC DNA]</scope>
    <source>
        <strain evidence="1 2">LMG 29542</strain>
    </source>
</reference>
<dbReference type="AlphaFoldDB" id="A0A6J5DSW3"/>
<evidence type="ECO:0000313" key="2">
    <source>
        <dbReference type="Proteomes" id="UP000494363"/>
    </source>
</evidence>
<gene>
    <name evidence="1" type="ORF">LMG29542_02753</name>
</gene>
<keyword evidence="2" id="KW-1185">Reference proteome</keyword>
<organism evidence="1 2">
    <name type="scientific">Paraburkholderia humisilvae</name>
    <dbReference type="NCBI Taxonomy" id="627669"/>
    <lineage>
        <taxon>Bacteria</taxon>
        <taxon>Pseudomonadati</taxon>
        <taxon>Pseudomonadota</taxon>
        <taxon>Betaproteobacteria</taxon>
        <taxon>Burkholderiales</taxon>
        <taxon>Burkholderiaceae</taxon>
        <taxon>Paraburkholderia</taxon>
    </lineage>
</organism>
<dbReference type="Proteomes" id="UP000494363">
    <property type="component" value="Unassembled WGS sequence"/>
</dbReference>
<accession>A0A6J5DSW3</accession>
<proteinExistence type="predicted"/>
<sequence length="169" mass="19353">MRGFGTISGLGFRRYFAADNAIGEREQERSVSSGEAFRESTRLARRFRSLLGPKVKVFGSLRQVLAPNCRFRTAESQKVRECGSRNCRRGTVRMKIGLTKGERFQDMLRLRKAVEVRKYGTRFAITYGKSPADGGESDRALTVWLSNGERFREVYRDDVKRIAHRPRGL</sequence>
<dbReference type="EMBL" id="CADIKH010000011">
    <property type="protein sequence ID" value="CAB3756016.1"/>
    <property type="molecule type" value="Genomic_DNA"/>
</dbReference>
<name>A0A6J5DSW3_9BURK</name>
<protein>
    <submittedName>
        <fullName evidence="1">Uncharacterized protein</fullName>
    </submittedName>
</protein>
<evidence type="ECO:0000313" key="1">
    <source>
        <dbReference type="EMBL" id="CAB3756016.1"/>
    </source>
</evidence>
<dbReference type="RefSeq" id="WP_175227006.1">
    <property type="nucleotide sequence ID" value="NZ_CADIKH010000011.1"/>
</dbReference>